<dbReference type="RefSeq" id="XP_046057890.1">
    <property type="nucleotide sequence ID" value="XM_046208774.1"/>
</dbReference>
<organism evidence="1 2">
    <name type="scientific">Ogataea philodendri</name>
    <dbReference type="NCBI Taxonomy" id="1378263"/>
    <lineage>
        <taxon>Eukaryota</taxon>
        <taxon>Fungi</taxon>
        <taxon>Dikarya</taxon>
        <taxon>Ascomycota</taxon>
        <taxon>Saccharomycotina</taxon>
        <taxon>Pichiomycetes</taxon>
        <taxon>Pichiales</taxon>
        <taxon>Pichiaceae</taxon>
        <taxon>Ogataea</taxon>
    </lineage>
</organism>
<gene>
    <name evidence="1" type="ORF">OGAPHI_007384</name>
</gene>
<name>A0A9P8NW79_9ASCO</name>
<reference evidence="1" key="2">
    <citation type="submission" date="2021-01" db="EMBL/GenBank/DDBJ databases">
        <authorList>
            <person name="Schikora-Tamarit M.A."/>
        </authorList>
    </citation>
    <scope>NUCLEOTIDE SEQUENCE</scope>
    <source>
        <strain evidence="1">CBS6075</strain>
    </source>
</reference>
<evidence type="ECO:0000313" key="1">
    <source>
        <dbReference type="EMBL" id="KAH3660179.1"/>
    </source>
</evidence>
<evidence type="ECO:0000313" key="2">
    <source>
        <dbReference type="Proteomes" id="UP000769157"/>
    </source>
</evidence>
<dbReference type="GeneID" id="70239348"/>
<comment type="caution">
    <text evidence="1">The sequence shown here is derived from an EMBL/GenBank/DDBJ whole genome shotgun (WGS) entry which is preliminary data.</text>
</comment>
<dbReference type="AlphaFoldDB" id="A0A9P8NW79"/>
<keyword evidence="2" id="KW-1185">Reference proteome</keyword>
<proteinExistence type="predicted"/>
<sequence length="109" mass="12261">MAVDNNVVLWQFFLFDTDLLHVESSECEHFARGRQCQRVMFSSGDVDDVLTGQVFDLCWLGHNSSVFDVDLDTTLAVLVESPTQHFAVNGDGKRVELSRSNKLNVLQAK</sequence>
<accession>A0A9P8NW79</accession>
<dbReference type="Proteomes" id="UP000769157">
    <property type="component" value="Unassembled WGS sequence"/>
</dbReference>
<dbReference type="EMBL" id="JAEUBE010000511">
    <property type="protein sequence ID" value="KAH3660179.1"/>
    <property type="molecule type" value="Genomic_DNA"/>
</dbReference>
<protein>
    <submittedName>
        <fullName evidence="1">Uncharacterized protein</fullName>
    </submittedName>
</protein>
<reference evidence="1" key="1">
    <citation type="journal article" date="2021" name="Open Biol.">
        <title>Shared evolutionary footprints suggest mitochondrial oxidative damage underlies multiple complex I losses in fungi.</title>
        <authorList>
            <person name="Schikora-Tamarit M.A."/>
            <person name="Marcet-Houben M."/>
            <person name="Nosek J."/>
            <person name="Gabaldon T."/>
        </authorList>
    </citation>
    <scope>NUCLEOTIDE SEQUENCE</scope>
    <source>
        <strain evidence="1">CBS6075</strain>
    </source>
</reference>